<organism evidence="2 3">
    <name type="scientific">Edhazardia aedis (strain USNM 41457)</name>
    <name type="common">Microsporidian parasite</name>
    <dbReference type="NCBI Taxonomy" id="1003232"/>
    <lineage>
        <taxon>Eukaryota</taxon>
        <taxon>Fungi</taxon>
        <taxon>Fungi incertae sedis</taxon>
        <taxon>Microsporidia</taxon>
        <taxon>Edhazardia</taxon>
    </lineage>
</organism>
<name>J9D0W2_EDHAE</name>
<dbReference type="GO" id="GO:0003677">
    <property type="term" value="F:DNA binding"/>
    <property type="evidence" value="ECO:0007669"/>
    <property type="project" value="InterPro"/>
</dbReference>
<evidence type="ECO:0000313" key="3">
    <source>
        <dbReference type="Proteomes" id="UP000003163"/>
    </source>
</evidence>
<dbReference type="VEuPathDB" id="MicrosporidiaDB:EDEG_04055"/>
<evidence type="ECO:0000313" key="2">
    <source>
        <dbReference type="EMBL" id="EJW01214.1"/>
    </source>
</evidence>
<proteinExistence type="predicted"/>
<evidence type="ECO:0000259" key="1">
    <source>
        <dbReference type="SMART" id="SM00719"/>
    </source>
</evidence>
<dbReference type="SUPFAM" id="SSF159042">
    <property type="entry name" value="Plus3-like"/>
    <property type="match status" value="1"/>
</dbReference>
<reference evidence="3" key="2">
    <citation type="submission" date="2015-07" db="EMBL/GenBank/DDBJ databases">
        <title>Contrasting host-pathogen interactions and genome evolution in two generalist and specialist microsporidian pathogens of mosquitoes.</title>
        <authorList>
            <consortium name="The Broad Institute Genomics Platform"/>
            <consortium name="The Broad Institute Genome Sequencing Center for Infectious Disease"/>
            <person name="Cuomo C.A."/>
            <person name="Sanscrainte N.D."/>
            <person name="Goldberg J.M."/>
            <person name="Heiman D."/>
            <person name="Young S."/>
            <person name="Zeng Q."/>
            <person name="Becnel J.J."/>
            <person name="Birren B.W."/>
        </authorList>
    </citation>
    <scope>NUCLEOTIDE SEQUENCE [LARGE SCALE GENOMIC DNA]</scope>
    <source>
        <strain evidence="3">USNM 41457</strain>
    </source>
</reference>
<feature type="domain" description="Plus3" evidence="1">
    <location>
        <begin position="21"/>
        <end position="124"/>
    </location>
</feature>
<dbReference type="Proteomes" id="UP000003163">
    <property type="component" value="Unassembled WGS sequence"/>
</dbReference>
<keyword evidence="3" id="KW-1185">Reference proteome</keyword>
<dbReference type="AlphaFoldDB" id="J9D0W2"/>
<dbReference type="Pfam" id="PF03126">
    <property type="entry name" value="Plus-3"/>
    <property type="match status" value="1"/>
</dbReference>
<protein>
    <recommendedName>
        <fullName evidence="1">Plus3 domain-containing protein</fullName>
    </recommendedName>
</protein>
<dbReference type="Gene3D" id="3.90.70.200">
    <property type="entry name" value="Plus-3 domain"/>
    <property type="match status" value="1"/>
</dbReference>
<accession>J9D0W2</accession>
<dbReference type="InParanoid" id="J9D0W2"/>
<comment type="caution">
    <text evidence="2">The sequence shown here is derived from an EMBL/GenBank/DDBJ whole genome shotgun (WGS) entry which is preliminary data.</text>
</comment>
<dbReference type="InterPro" id="IPR036128">
    <property type="entry name" value="Plus3-like_sf"/>
</dbReference>
<dbReference type="SMART" id="SM00719">
    <property type="entry name" value="Plus3"/>
    <property type="match status" value="1"/>
</dbReference>
<dbReference type="InterPro" id="IPR004343">
    <property type="entry name" value="Plus-3_dom"/>
</dbReference>
<dbReference type="EMBL" id="AFBI03000224">
    <property type="protein sequence ID" value="EJW01214.1"/>
    <property type="molecule type" value="Genomic_DNA"/>
</dbReference>
<dbReference type="OrthoDB" id="166375at2759"/>
<dbReference type="HOGENOM" id="CLU_081627_0_0_1"/>
<reference evidence="2 3" key="1">
    <citation type="submission" date="2011-08" db="EMBL/GenBank/DDBJ databases">
        <authorList>
            <person name="Liu Z.J."/>
            <person name="Shi F.L."/>
            <person name="Lu J.Q."/>
            <person name="Li M."/>
            <person name="Wang Z.L."/>
        </authorList>
    </citation>
    <scope>NUCLEOTIDE SEQUENCE [LARGE SCALE GENOMIC DNA]</scope>
    <source>
        <strain evidence="2 3">USNM 41457</strain>
    </source>
</reference>
<gene>
    <name evidence="2" type="ORF">EDEG_04055</name>
</gene>
<sequence>MNNENINMKIMRSSLKNTSKGIPFTEFRDFVPPRDFILKNICKPFFDHIKGTYVKVCFYNGYAICKIVDIFYDEDYKYEYNKQPFLTDVYLKIQHGIDILKIPVNIISNSKITEEEFARLKINENYEAMKNHVERIRKLFNRDVTKEEIKIYENEKKKSVYGLQKKVTIYTERLWVKIFENEIDRNYKLADEMYEVYKYLDENSSKITSREINQIARKYNLKLIDDLENIEMETKVDYLCKPAKGNIKMN</sequence>